<dbReference type="STRING" id="244447.ENSCSEP00000008458"/>
<dbReference type="GO" id="GO:0004467">
    <property type="term" value="F:long-chain fatty acid-CoA ligase activity"/>
    <property type="evidence" value="ECO:0007669"/>
    <property type="project" value="UniProtKB-EC"/>
</dbReference>
<name>A0A3P8UZ84_CYNSE</name>
<keyword evidence="5" id="KW-1133">Transmembrane helix</keyword>
<reference evidence="8" key="3">
    <citation type="submission" date="2025-09" db="UniProtKB">
        <authorList>
            <consortium name="Ensembl"/>
        </authorList>
    </citation>
    <scope>IDENTIFICATION</scope>
</reference>
<protein>
    <recommendedName>
        <fullName evidence="4">long-chain-fatty-acid--CoA ligase</fullName>
        <ecNumber evidence="4">6.2.1.3</ecNumber>
    </recommendedName>
</protein>
<dbReference type="Gene3D" id="3.30.300.30">
    <property type="match status" value="1"/>
</dbReference>
<dbReference type="GO" id="GO:0005783">
    <property type="term" value="C:endoplasmic reticulum"/>
    <property type="evidence" value="ECO:0007669"/>
    <property type="project" value="TreeGrafter"/>
</dbReference>
<dbReference type="InterPro" id="IPR042099">
    <property type="entry name" value="ANL_N_sf"/>
</dbReference>
<comment type="catalytic activity">
    <reaction evidence="3">
        <text>a long-chain fatty acid + ATP + CoA = a long-chain fatty acyl-CoA + AMP + diphosphate</text>
        <dbReference type="Rhea" id="RHEA:15421"/>
        <dbReference type="ChEBI" id="CHEBI:30616"/>
        <dbReference type="ChEBI" id="CHEBI:33019"/>
        <dbReference type="ChEBI" id="CHEBI:57287"/>
        <dbReference type="ChEBI" id="CHEBI:57560"/>
        <dbReference type="ChEBI" id="CHEBI:83139"/>
        <dbReference type="ChEBI" id="CHEBI:456215"/>
        <dbReference type="EC" id="6.2.1.3"/>
    </reaction>
    <physiologicalReaction direction="left-to-right" evidence="3">
        <dbReference type="Rhea" id="RHEA:15422"/>
    </physiologicalReaction>
</comment>
<dbReference type="PANTHER" id="PTHR43272:SF96">
    <property type="entry name" value="ACYL-COA SYNTHETASE LONG CHAIN FAMILY MEMBER 3A"/>
    <property type="match status" value="1"/>
</dbReference>
<evidence type="ECO:0000256" key="1">
    <source>
        <dbReference type="ARBA" id="ARBA00022598"/>
    </source>
</evidence>
<evidence type="ECO:0000259" key="6">
    <source>
        <dbReference type="Pfam" id="PF00501"/>
    </source>
</evidence>
<dbReference type="InterPro" id="IPR000873">
    <property type="entry name" value="AMP-dep_synth/lig_dom"/>
</dbReference>
<dbReference type="EC" id="6.2.1.3" evidence="4"/>
<accession>A0A3P8UZ84</accession>
<dbReference type="OMA" id="CAELVCI"/>
<feature type="transmembrane region" description="Helical" evidence="5">
    <location>
        <begin position="7"/>
        <end position="28"/>
    </location>
</feature>
<keyword evidence="2" id="KW-0443">Lipid metabolism</keyword>
<dbReference type="GO" id="GO:0005886">
    <property type="term" value="C:plasma membrane"/>
    <property type="evidence" value="ECO:0007669"/>
    <property type="project" value="TreeGrafter"/>
</dbReference>
<dbReference type="Pfam" id="PF00501">
    <property type="entry name" value="AMP-binding"/>
    <property type="match status" value="1"/>
</dbReference>
<reference evidence="8" key="2">
    <citation type="submission" date="2025-08" db="UniProtKB">
        <authorList>
            <consortium name="Ensembl"/>
        </authorList>
    </citation>
    <scope>IDENTIFICATION</scope>
</reference>
<dbReference type="GO" id="GO:0030182">
    <property type="term" value="P:neuron differentiation"/>
    <property type="evidence" value="ECO:0007669"/>
    <property type="project" value="TreeGrafter"/>
</dbReference>
<dbReference type="InParanoid" id="A0A3P8UZ84"/>
<sequence length="689" mass="76502">MKLKEDLNPLVLLLFQLVVWTYTLITFLPQYLVKWMTSANGGFCSSLEERAKRIKAHSVSGSLEGPYRAVNAAKTLVSSMHPGVDTLDKLLEHAVTRFPRRDCLGTREVISEEGEKQADGKVFKKVVLGDYTWRSYEEVLTAASQLGRGLTSLGLQPKSNVALFCETRAEWLIAAQACFMYNYPLVTLYSTLGGPAIALGLNETEVTHIITSRELLETRLKDILIEVPRLQHIIVVDNSTKLWPDLPHGISIHNMAEVQELGVQPDNGGFRPLPSDIAVIMYTSGSMGAPKGVMISHQNLLAGVTGMAERIPHLCEEDTYIAYLPLAHVLELSAELVCICHSSRIGYSSPQTLSDQSTKIKKGSKGDTSVLQPTLMAAVPEIMDRIYKIVMTKVLEMNYFQRTLFTLAYNYKLEQLEKGNATPVCDRLVFRKVRALLGGRTRVIMSGGAPLSAATQRFMNVCFCCPVGQGYGLTETCGAGTISEVCDYSTGRVGGPLVCSELKLQDWVEGDTGKNQGDFLVDENGQRWFCTGDIGEIHEDGCLKIIDRKKDLVKLQAGEYVALGKVEAMLKNCPLVDNICVYANSDETYVIGFVVPNQKHLLALADEYCIHGSWEELCNSKVIEELVLKVITEAAMAARLERFEIPRKIRLSPEPWTPETGLVTDAFKLKRKELKTHYQDDIERMYGGK</sequence>
<dbReference type="Gene3D" id="3.40.50.12780">
    <property type="entry name" value="N-terminal domain of ligase-like"/>
    <property type="match status" value="1"/>
</dbReference>
<keyword evidence="1" id="KW-0436">Ligase</keyword>
<dbReference type="Proteomes" id="UP000265120">
    <property type="component" value="Chromosome 4"/>
</dbReference>
<dbReference type="AlphaFoldDB" id="A0A3P8UZ84"/>
<dbReference type="GeneTree" id="ENSGT00940000155954"/>
<evidence type="ECO:0000256" key="5">
    <source>
        <dbReference type="SAM" id="Phobius"/>
    </source>
</evidence>
<evidence type="ECO:0000256" key="2">
    <source>
        <dbReference type="ARBA" id="ARBA00022832"/>
    </source>
</evidence>
<keyword evidence="9" id="KW-1185">Reference proteome</keyword>
<proteinExistence type="predicted"/>
<dbReference type="InterPro" id="IPR025110">
    <property type="entry name" value="AMP-bd_C"/>
</dbReference>
<dbReference type="PANTHER" id="PTHR43272">
    <property type="entry name" value="LONG-CHAIN-FATTY-ACID--COA LIGASE"/>
    <property type="match status" value="1"/>
</dbReference>
<dbReference type="Pfam" id="PF13193">
    <property type="entry name" value="AMP-binding_C"/>
    <property type="match status" value="1"/>
</dbReference>
<dbReference type="SUPFAM" id="SSF56801">
    <property type="entry name" value="Acetyl-CoA synthetase-like"/>
    <property type="match status" value="1"/>
</dbReference>
<organism evidence="8 9">
    <name type="scientific">Cynoglossus semilaevis</name>
    <name type="common">Tongue sole</name>
    <dbReference type="NCBI Taxonomy" id="244447"/>
    <lineage>
        <taxon>Eukaryota</taxon>
        <taxon>Metazoa</taxon>
        <taxon>Chordata</taxon>
        <taxon>Craniata</taxon>
        <taxon>Vertebrata</taxon>
        <taxon>Euteleostomi</taxon>
        <taxon>Actinopterygii</taxon>
        <taxon>Neopterygii</taxon>
        <taxon>Teleostei</taxon>
        <taxon>Neoteleostei</taxon>
        <taxon>Acanthomorphata</taxon>
        <taxon>Carangaria</taxon>
        <taxon>Pleuronectiformes</taxon>
        <taxon>Pleuronectoidei</taxon>
        <taxon>Cynoglossidae</taxon>
        <taxon>Cynoglossinae</taxon>
        <taxon>Cynoglossus</taxon>
    </lineage>
</organism>
<dbReference type="GO" id="GO:0005811">
    <property type="term" value="C:lipid droplet"/>
    <property type="evidence" value="ECO:0007669"/>
    <property type="project" value="TreeGrafter"/>
</dbReference>
<dbReference type="Ensembl" id="ENSCSET00000008547.1">
    <property type="protein sequence ID" value="ENSCSEP00000008458.1"/>
    <property type="gene ID" value="ENSCSEG00000005409.1"/>
</dbReference>
<dbReference type="InterPro" id="IPR045851">
    <property type="entry name" value="AMP-bd_C_sf"/>
</dbReference>
<evidence type="ECO:0000313" key="9">
    <source>
        <dbReference type="Proteomes" id="UP000265120"/>
    </source>
</evidence>
<dbReference type="GO" id="GO:0035336">
    <property type="term" value="P:long-chain fatty-acyl-CoA metabolic process"/>
    <property type="evidence" value="ECO:0007669"/>
    <property type="project" value="TreeGrafter"/>
</dbReference>
<evidence type="ECO:0000256" key="4">
    <source>
        <dbReference type="ARBA" id="ARBA00026121"/>
    </source>
</evidence>
<feature type="domain" description="AMP-dependent synthetase/ligase" evidence="6">
    <location>
        <begin position="116"/>
        <end position="512"/>
    </location>
</feature>
<evidence type="ECO:0000259" key="7">
    <source>
        <dbReference type="Pfam" id="PF13193"/>
    </source>
</evidence>
<feature type="domain" description="AMP-binding enzyme C-terminal" evidence="7">
    <location>
        <begin position="565"/>
        <end position="599"/>
    </location>
</feature>
<keyword evidence="5" id="KW-0472">Membrane</keyword>
<keyword evidence="2" id="KW-0276">Fatty acid metabolism</keyword>
<evidence type="ECO:0000313" key="8">
    <source>
        <dbReference type="Ensembl" id="ENSCSEP00000008458.1"/>
    </source>
</evidence>
<keyword evidence="5" id="KW-0812">Transmembrane</keyword>
<reference evidence="8 9" key="1">
    <citation type="journal article" date="2014" name="Nat. Genet.">
        <title>Whole-genome sequence of a flatfish provides insights into ZW sex chromosome evolution and adaptation to a benthic lifestyle.</title>
        <authorList>
            <person name="Chen S."/>
            <person name="Zhang G."/>
            <person name="Shao C."/>
            <person name="Huang Q."/>
            <person name="Liu G."/>
            <person name="Zhang P."/>
            <person name="Song W."/>
            <person name="An N."/>
            <person name="Chalopin D."/>
            <person name="Volff J.N."/>
            <person name="Hong Y."/>
            <person name="Li Q."/>
            <person name="Sha Z."/>
            <person name="Zhou H."/>
            <person name="Xie M."/>
            <person name="Yu Q."/>
            <person name="Liu Y."/>
            <person name="Xiang H."/>
            <person name="Wang N."/>
            <person name="Wu K."/>
            <person name="Yang C."/>
            <person name="Zhou Q."/>
            <person name="Liao X."/>
            <person name="Yang L."/>
            <person name="Hu Q."/>
            <person name="Zhang J."/>
            <person name="Meng L."/>
            <person name="Jin L."/>
            <person name="Tian Y."/>
            <person name="Lian J."/>
            <person name="Yang J."/>
            <person name="Miao G."/>
            <person name="Liu S."/>
            <person name="Liang Z."/>
            <person name="Yan F."/>
            <person name="Li Y."/>
            <person name="Sun B."/>
            <person name="Zhang H."/>
            <person name="Zhang J."/>
            <person name="Zhu Y."/>
            <person name="Du M."/>
            <person name="Zhao Y."/>
            <person name="Schartl M."/>
            <person name="Tang Q."/>
            <person name="Wang J."/>
        </authorList>
    </citation>
    <scope>NUCLEOTIDE SEQUENCE</scope>
</reference>
<evidence type="ECO:0000256" key="3">
    <source>
        <dbReference type="ARBA" id="ARBA00024484"/>
    </source>
</evidence>